<dbReference type="InterPro" id="IPR036986">
    <property type="entry name" value="S4_RNA-bd_sf"/>
</dbReference>
<dbReference type="PROSITE" id="PS50889">
    <property type="entry name" value="S4"/>
    <property type="match status" value="1"/>
</dbReference>
<keyword evidence="3" id="KW-0238">DNA-binding</keyword>
<gene>
    <name evidence="5" type="ORF">MNBD_GAMMA24-1533</name>
</gene>
<dbReference type="GO" id="GO:0003677">
    <property type="term" value="F:DNA binding"/>
    <property type="evidence" value="ECO:0007669"/>
    <property type="project" value="UniProtKB-KW"/>
</dbReference>
<dbReference type="GO" id="GO:0043023">
    <property type="term" value="F:ribosomal large subunit binding"/>
    <property type="evidence" value="ECO:0007669"/>
    <property type="project" value="InterPro"/>
</dbReference>
<dbReference type="GO" id="GO:0003727">
    <property type="term" value="F:single-stranded RNA binding"/>
    <property type="evidence" value="ECO:0007669"/>
    <property type="project" value="InterPro"/>
</dbReference>
<dbReference type="GO" id="GO:0034605">
    <property type="term" value="P:cellular response to heat"/>
    <property type="evidence" value="ECO:0007669"/>
    <property type="project" value="InterPro"/>
</dbReference>
<keyword evidence="2" id="KW-0694">RNA-binding</keyword>
<dbReference type="InterPro" id="IPR025708">
    <property type="entry name" value="HSP15"/>
</dbReference>
<evidence type="ECO:0000256" key="2">
    <source>
        <dbReference type="ARBA" id="ARBA00022884"/>
    </source>
</evidence>
<dbReference type="Pfam" id="PF01479">
    <property type="entry name" value="S4"/>
    <property type="match status" value="1"/>
</dbReference>
<organism evidence="5">
    <name type="scientific">hydrothermal vent metagenome</name>
    <dbReference type="NCBI Taxonomy" id="652676"/>
    <lineage>
        <taxon>unclassified sequences</taxon>
        <taxon>metagenomes</taxon>
        <taxon>ecological metagenomes</taxon>
    </lineage>
</organism>
<sequence>MQKTTPEVVRLDKWLWAARFYRTRALAVDAINGGHVHVNGLRVKPSRSVNLGDELRISKGVTVFSLVVRDISAKRGPATQARGLYVETEQSIRLREQLAAERKLVAASSGPKKRPDKRARRRIIRFINKNKQAS</sequence>
<dbReference type="AlphaFoldDB" id="A0A3B1BA37"/>
<evidence type="ECO:0000259" key="4">
    <source>
        <dbReference type="SMART" id="SM00363"/>
    </source>
</evidence>
<comment type="similarity">
    <text evidence="1">Belongs to the HSP15 family.</text>
</comment>
<name>A0A3B1BA37_9ZZZZ</name>
<evidence type="ECO:0000256" key="1">
    <source>
        <dbReference type="ARBA" id="ARBA00008396"/>
    </source>
</evidence>
<keyword evidence="5" id="KW-0346">Stress response</keyword>
<dbReference type="CDD" id="cd00165">
    <property type="entry name" value="S4"/>
    <property type="match status" value="1"/>
</dbReference>
<evidence type="ECO:0000256" key="3">
    <source>
        <dbReference type="ARBA" id="ARBA00023125"/>
    </source>
</evidence>
<dbReference type="InterPro" id="IPR002942">
    <property type="entry name" value="S4_RNA-bd"/>
</dbReference>
<accession>A0A3B1BA37</accession>
<feature type="domain" description="RNA-binding S4" evidence="4">
    <location>
        <begin position="9"/>
        <end position="72"/>
    </location>
</feature>
<dbReference type="Gene3D" id="3.10.290.10">
    <property type="entry name" value="RNA-binding S4 domain"/>
    <property type="match status" value="1"/>
</dbReference>
<protein>
    <submittedName>
        <fullName evidence="5">Ribosome-associated heat shock protein implicated in the recycling of the 50S subunit (S4 paralog)</fullName>
    </submittedName>
</protein>
<evidence type="ECO:0000313" key="5">
    <source>
        <dbReference type="EMBL" id="VAX12932.1"/>
    </source>
</evidence>
<dbReference type="PIRSF" id="PIRSF016821">
    <property type="entry name" value="HSP15"/>
    <property type="match status" value="1"/>
</dbReference>
<proteinExistence type="inferred from homology"/>
<dbReference type="SUPFAM" id="SSF55174">
    <property type="entry name" value="Alpha-L RNA-binding motif"/>
    <property type="match status" value="1"/>
</dbReference>
<dbReference type="EMBL" id="UOFZ01000073">
    <property type="protein sequence ID" value="VAX12932.1"/>
    <property type="molecule type" value="Genomic_DNA"/>
</dbReference>
<dbReference type="SMART" id="SM00363">
    <property type="entry name" value="S4"/>
    <property type="match status" value="1"/>
</dbReference>
<reference evidence="5" key="1">
    <citation type="submission" date="2018-06" db="EMBL/GenBank/DDBJ databases">
        <authorList>
            <person name="Zhirakovskaya E."/>
        </authorList>
    </citation>
    <scope>NUCLEOTIDE SEQUENCE</scope>
</reference>